<comment type="caution">
    <text evidence="4">The sequence shown here is derived from an EMBL/GenBank/DDBJ whole genome shotgun (WGS) entry which is preliminary data.</text>
</comment>
<name>A0ABU5HI88_9BACT</name>
<evidence type="ECO:0000256" key="2">
    <source>
        <dbReference type="ARBA" id="ARBA00024446"/>
    </source>
</evidence>
<dbReference type="Proteomes" id="UP001291309">
    <property type="component" value="Unassembled WGS sequence"/>
</dbReference>
<sequence>MATSLRAFVFLDSLQPQLAAHICTTCRGYFPVPYVASLFVEIAPGMAIHGIIDTALKGTRVHPATLVVERAYGMLEVHHEDKGEVRSAGDSMLRFLEAKEEDRIKPKLVSNTIIRAIEPMHAMILDKIRFGSMIEPGQSLFILECEPAAYAALAANEAEKAADVKLVDVTPYGAFGRLYMAGSEAEIDAAAEAAVAALKGITGKEPASFKDK</sequence>
<dbReference type="PROSITE" id="PS51931">
    <property type="entry name" value="BMC_CP"/>
    <property type="match status" value="2"/>
</dbReference>
<organism evidence="4 5">
    <name type="scientific">Hyalangium rubrum</name>
    <dbReference type="NCBI Taxonomy" id="3103134"/>
    <lineage>
        <taxon>Bacteria</taxon>
        <taxon>Pseudomonadati</taxon>
        <taxon>Myxococcota</taxon>
        <taxon>Myxococcia</taxon>
        <taxon>Myxococcales</taxon>
        <taxon>Cystobacterineae</taxon>
        <taxon>Archangiaceae</taxon>
        <taxon>Hyalangium</taxon>
    </lineage>
</organism>
<gene>
    <name evidence="4" type="ORF">SYV04_39440</name>
</gene>
<dbReference type="CDD" id="cd07051">
    <property type="entry name" value="BMC_like_1_repeat1"/>
    <property type="match status" value="1"/>
</dbReference>
<reference evidence="4 5" key="1">
    <citation type="submission" date="2023-12" db="EMBL/GenBank/DDBJ databases">
        <title>the genome sequence of Hyalangium sp. s54d21.</title>
        <authorList>
            <person name="Zhang X."/>
        </authorList>
    </citation>
    <scope>NUCLEOTIDE SEQUENCE [LARGE SCALE GENOMIC DNA]</scope>
    <source>
        <strain evidence="5">s54d21</strain>
    </source>
</reference>
<dbReference type="RefSeq" id="WP_321551242.1">
    <property type="nucleotide sequence ID" value="NZ_JAXIVS010000021.1"/>
</dbReference>
<dbReference type="InterPro" id="IPR037233">
    <property type="entry name" value="CcmK-like_sf"/>
</dbReference>
<dbReference type="InterPro" id="IPR044870">
    <property type="entry name" value="BMC_CP"/>
</dbReference>
<dbReference type="SMART" id="SM00877">
    <property type="entry name" value="BMC"/>
    <property type="match status" value="1"/>
</dbReference>
<accession>A0ABU5HI88</accession>
<keyword evidence="5" id="KW-1185">Reference proteome</keyword>
<evidence type="ECO:0000256" key="1">
    <source>
        <dbReference type="ARBA" id="ARBA00024322"/>
    </source>
</evidence>
<dbReference type="Gene3D" id="3.30.70.1710">
    <property type="match status" value="2"/>
</dbReference>
<dbReference type="Pfam" id="PF00936">
    <property type="entry name" value="BMC"/>
    <property type="match status" value="1"/>
</dbReference>
<proteinExistence type="predicted"/>
<protein>
    <submittedName>
        <fullName evidence="4">BMC domain-containing protein</fullName>
    </submittedName>
</protein>
<evidence type="ECO:0000313" key="5">
    <source>
        <dbReference type="Proteomes" id="UP001291309"/>
    </source>
</evidence>
<dbReference type="SUPFAM" id="SSF143414">
    <property type="entry name" value="CcmK-like"/>
    <property type="match status" value="1"/>
</dbReference>
<comment type="subcellular location">
    <subcellularLocation>
        <location evidence="1">Bacterial microcompartment</location>
    </subcellularLocation>
</comment>
<feature type="domain" description="BMC circularly permuted" evidence="3">
    <location>
        <begin position="107"/>
        <end position="209"/>
    </location>
</feature>
<keyword evidence="2" id="KW-1283">Bacterial microcompartment</keyword>
<feature type="domain" description="BMC circularly permuted" evidence="3">
    <location>
        <begin position="4"/>
        <end position="106"/>
    </location>
</feature>
<dbReference type="InterPro" id="IPR000249">
    <property type="entry name" value="BMC_dom"/>
</dbReference>
<evidence type="ECO:0000259" key="3">
    <source>
        <dbReference type="PROSITE" id="PS51931"/>
    </source>
</evidence>
<dbReference type="EMBL" id="JAXIVS010000021">
    <property type="protein sequence ID" value="MDY7232528.1"/>
    <property type="molecule type" value="Genomic_DNA"/>
</dbReference>
<evidence type="ECO:0000313" key="4">
    <source>
        <dbReference type="EMBL" id="MDY7232528.1"/>
    </source>
</evidence>